<protein>
    <recommendedName>
        <fullName evidence="9">4,4'-diaponeurosporenoate glycosyltransferase</fullName>
    </recommendedName>
</protein>
<sequence>MRVVVPARDEQDRIDRCLDGIAAARAVVEARGVVVRVVVVADACRDATAAVAAAHDGVEVVSIAAARVGVARHRGVGAFADDGHGADPATVWTASTDADSVVPPDWLAVHLALADAGADAVLGLVHLRPDDASAAVLARWHAKAGLGERVHGANLGVRLDAYRAVGGFPPLAAHEDVSLVTALRAAGRRVVPTTRASVLTSGRRDGRAPSGFAGHLRAIALQD</sequence>
<dbReference type="EMBL" id="BAAAQT010000008">
    <property type="protein sequence ID" value="GAA2175794.1"/>
    <property type="molecule type" value="Genomic_DNA"/>
</dbReference>
<keyword evidence="3" id="KW-0328">Glycosyltransferase</keyword>
<evidence type="ECO:0000256" key="5">
    <source>
        <dbReference type="ARBA" id="ARBA00023136"/>
    </source>
</evidence>
<keyword evidence="4" id="KW-0808">Transferase</keyword>
<evidence type="ECO:0000256" key="3">
    <source>
        <dbReference type="ARBA" id="ARBA00022676"/>
    </source>
</evidence>
<keyword evidence="12" id="KW-1185">Reference proteome</keyword>
<dbReference type="Proteomes" id="UP001501599">
    <property type="component" value="Unassembled WGS sequence"/>
</dbReference>
<comment type="similarity">
    <text evidence="8">Belongs to the glycosyltransferase 2 family. CrtQ subfamily.</text>
</comment>
<feature type="domain" description="Glycosyltransferase 2-like" evidence="10">
    <location>
        <begin position="3"/>
        <end position="138"/>
    </location>
</feature>
<evidence type="ECO:0000256" key="4">
    <source>
        <dbReference type="ARBA" id="ARBA00022679"/>
    </source>
</evidence>
<dbReference type="PANTHER" id="PTHR43646:SF2">
    <property type="entry name" value="GLYCOSYLTRANSFERASE 2-LIKE DOMAIN-CONTAINING PROTEIN"/>
    <property type="match status" value="1"/>
</dbReference>
<evidence type="ECO:0000259" key="10">
    <source>
        <dbReference type="Pfam" id="PF00535"/>
    </source>
</evidence>
<evidence type="ECO:0000256" key="9">
    <source>
        <dbReference type="ARBA" id="ARBA00040345"/>
    </source>
</evidence>
<reference evidence="12" key="1">
    <citation type="journal article" date="2019" name="Int. J. Syst. Evol. Microbiol.">
        <title>The Global Catalogue of Microorganisms (GCM) 10K type strain sequencing project: providing services to taxonomists for standard genome sequencing and annotation.</title>
        <authorList>
            <consortium name="The Broad Institute Genomics Platform"/>
            <consortium name="The Broad Institute Genome Sequencing Center for Infectious Disease"/>
            <person name="Wu L."/>
            <person name="Ma J."/>
        </authorList>
    </citation>
    <scope>NUCLEOTIDE SEQUENCE [LARGE SCALE GENOMIC DNA]</scope>
    <source>
        <strain evidence="12">JCM 16026</strain>
    </source>
</reference>
<dbReference type="Gene3D" id="3.90.550.10">
    <property type="entry name" value="Spore Coat Polysaccharide Biosynthesis Protein SpsA, Chain A"/>
    <property type="match status" value="1"/>
</dbReference>
<dbReference type="SUPFAM" id="SSF53448">
    <property type="entry name" value="Nucleotide-diphospho-sugar transferases"/>
    <property type="match status" value="1"/>
</dbReference>
<dbReference type="PANTHER" id="PTHR43646">
    <property type="entry name" value="GLYCOSYLTRANSFERASE"/>
    <property type="match status" value="1"/>
</dbReference>
<evidence type="ECO:0000256" key="8">
    <source>
        <dbReference type="ARBA" id="ARBA00038120"/>
    </source>
</evidence>
<evidence type="ECO:0000313" key="12">
    <source>
        <dbReference type="Proteomes" id="UP001501599"/>
    </source>
</evidence>
<comment type="subcellular location">
    <subcellularLocation>
        <location evidence="1">Cell membrane</location>
    </subcellularLocation>
</comment>
<dbReference type="InterPro" id="IPR029044">
    <property type="entry name" value="Nucleotide-diphossugar_trans"/>
</dbReference>
<organism evidence="11 12">
    <name type="scientific">Agrococcus versicolor</name>
    <dbReference type="NCBI Taxonomy" id="501482"/>
    <lineage>
        <taxon>Bacteria</taxon>
        <taxon>Bacillati</taxon>
        <taxon>Actinomycetota</taxon>
        <taxon>Actinomycetes</taxon>
        <taxon>Micrococcales</taxon>
        <taxon>Microbacteriaceae</taxon>
        <taxon>Agrococcus</taxon>
    </lineage>
</organism>
<dbReference type="Pfam" id="PF00535">
    <property type="entry name" value="Glycos_transf_2"/>
    <property type="match status" value="1"/>
</dbReference>
<evidence type="ECO:0000256" key="6">
    <source>
        <dbReference type="ARBA" id="ARBA00037281"/>
    </source>
</evidence>
<evidence type="ECO:0000256" key="2">
    <source>
        <dbReference type="ARBA" id="ARBA00022475"/>
    </source>
</evidence>
<keyword evidence="2" id="KW-1003">Cell membrane</keyword>
<proteinExistence type="inferred from homology"/>
<comment type="function">
    <text evidence="6">Catalyzes the glycosylation of 4,4'-diaponeurosporenoate, i.e. the esterification of glucose at the C1'' position with the carboxyl group of 4,4'-diaponeurosporenic acid, to form glycosyl-4,4'-diaponeurosporenoate. This is a step in the biosynthesis of staphyloxanthin, an orange pigment present in most staphylococci strains.</text>
</comment>
<comment type="caution">
    <text evidence="11">The sequence shown here is derived from an EMBL/GenBank/DDBJ whole genome shotgun (WGS) entry which is preliminary data.</text>
</comment>
<evidence type="ECO:0000256" key="7">
    <source>
        <dbReference type="ARBA" id="ARBA00037904"/>
    </source>
</evidence>
<evidence type="ECO:0000313" key="11">
    <source>
        <dbReference type="EMBL" id="GAA2175794.1"/>
    </source>
</evidence>
<name>A0ABP5MNN4_9MICO</name>
<dbReference type="InterPro" id="IPR001173">
    <property type="entry name" value="Glyco_trans_2-like"/>
</dbReference>
<keyword evidence="5" id="KW-0472">Membrane</keyword>
<comment type="pathway">
    <text evidence="7">Carotenoid biosynthesis; staphyloxanthin biosynthesis; staphyloxanthin from farnesyl diphosphate: step 4/5.</text>
</comment>
<evidence type="ECO:0000256" key="1">
    <source>
        <dbReference type="ARBA" id="ARBA00004236"/>
    </source>
</evidence>
<gene>
    <name evidence="11" type="ORF">GCM10009846_27060</name>
</gene>
<accession>A0ABP5MNN4</accession>